<feature type="region of interest" description="Disordered" evidence="1">
    <location>
        <begin position="77"/>
        <end position="101"/>
    </location>
</feature>
<organism evidence="2">
    <name type="scientific">Cacopsylla melanoneura</name>
    <dbReference type="NCBI Taxonomy" id="428564"/>
    <lineage>
        <taxon>Eukaryota</taxon>
        <taxon>Metazoa</taxon>
        <taxon>Ecdysozoa</taxon>
        <taxon>Arthropoda</taxon>
        <taxon>Hexapoda</taxon>
        <taxon>Insecta</taxon>
        <taxon>Pterygota</taxon>
        <taxon>Neoptera</taxon>
        <taxon>Paraneoptera</taxon>
        <taxon>Hemiptera</taxon>
        <taxon>Sternorrhyncha</taxon>
        <taxon>Psylloidea</taxon>
        <taxon>Psyllidae</taxon>
        <taxon>Psyllinae</taxon>
        <taxon>Cacopsylla</taxon>
    </lineage>
</organism>
<dbReference type="EMBL" id="HBUF01525024">
    <property type="protein sequence ID" value="CAG6749950.1"/>
    <property type="molecule type" value="Transcribed_RNA"/>
</dbReference>
<name>A0A8D8ZMV2_9HEMI</name>
<evidence type="ECO:0000256" key="1">
    <source>
        <dbReference type="SAM" id="MobiDB-lite"/>
    </source>
</evidence>
<reference evidence="2" key="1">
    <citation type="submission" date="2021-05" db="EMBL/GenBank/DDBJ databases">
        <authorList>
            <person name="Alioto T."/>
            <person name="Alioto T."/>
            <person name="Gomez Garrido J."/>
        </authorList>
    </citation>
    <scope>NUCLEOTIDE SEQUENCE</scope>
</reference>
<protein>
    <submittedName>
        <fullName evidence="2">Uncharacterized protein</fullName>
    </submittedName>
</protein>
<proteinExistence type="predicted"/>
<evidence type="ECO:0000313" key="2">
    <source>
        <dbReference type="EMBL" id="CAG6749949.1"/>
    </source>
</evidence>
<dbReference type="EMBL" id="HBUF01525023">
    <property type="protein sequence ID" value="CAG6749949.1"/>
    <property type="molecule type" value="Transcribed_RNA"/>
</dbReference>
<sequence length="101" mass="11559">MPTRRNQPDNEQPKPAPTETSDHPNPADQSHYVFEMKFGIKKVSPRSRNYYEKRILPKKGELKTMYNLNDIGFEEPLPFVSAFPKPPPPAKPAKPSKGKKK</sequence>
<accession>A0A8D8ZMV2</accession>
<feature type="compositionally biased region" description="Basic and acidic residues" evidence="1">
    <location>
        <begin position="1"/>
        <end position="12"/>
    </location>
</feature>
<feature type="region of interest" description="Disordered" evidence="1">
    <location>
        <begin position="1"/>
        <end position="30"/>
    </location>
</feature>
<dbReference type="AlphaFoldDB" id="A0A8D8ZMV2"/>